<gene>
    <name evidence="8" type="ORF">GCM10009867_19790</name>
</gene>
<keyword evidence="5 6" id="KW-0472">Membrane</keyword>
<dbReference type="Gene3D" id="1.10.3720.10">
    <property type="entry name" value="MetI-like"/>
    <property type="match status" value="1"/>
</dbReference>
<evidence type="ECO:0000256" key="2">
    <source>
        <dbReference type="ARBA" id="ARBA00022448"/>
    </source>
</evidence>
<feature type="transmembrane region" description="Helical" evidence="6">
    <location>
        <begin position="20"/>
        <end position="39"/>
    </location>
</feature>
<evidence type="ECO:0000256" key="6">
    <source>
        <dbReference type="RuleBase" id="RU363032"/>
    </source>
</evidence>
<feature type="transmembrane region" description="Helical" evidence="6">
    <location>
        <begin position="85"/>
        <end position="104"/>
    </location>
</feature>
<comment type="similarity">
    <text evidence="6">Belongs to the binding-protein-dependent transport system permease family.</text>
</comment>
<evidence type="ECO:0000313" key="8">
    <source>
        <dbReference type="EMBL" id="GAA2736047.1"/>
    </source>
</evidence>
<dbReference type="SUPFAM" id="SSF161098">
    <property type="entry name" value="MetI-like"/>
    <property type="match status" value="1"/>
</dbReference>
<keyword evidence="2 6" id="KW-0813">Transport</keyword>
<dbReference type="InterPro" id="IPR000515">
    <property type="entry name" value="MetI-like"/>
</dbReference>
<comment type="subcellular location">
    <subcellularLocation>
        <location evidence="6">Cell membrane</location>
        <topology evidence="6">Multi-pass membrane protein</topology>
    </subcellularLocation>
    <subcellularLocation>
        <location evidence="1">Membrane</location>
        <topology evidence="1">Multi-pass membrane protein</topology>
    </subcellularLocation>
</comment>
<dbReference type="Pfam" id="PF00528">
    <property type="entry name" value="BPD_transp_1"/>
    <property type="match status" value="1"/>
</dbReference>
<keyword evidence="4 6" id="KW-1133">Transmembrane helix</keyword>
<dbReference type="PANTHER" id="PTHR30177:SF4">
    <property type="entry name" value="OSMOPROTECTANT IMPORT PERMEASE PROTEIN OSMW"/>
    <property type="match status" value="1"/>
</dbReference>
<evidence type="ECO:0000256" key="5">
    <source>
        <dbReference type="ARBA" id="ARBA00023136"/>
    </source>
</evidence>
<evidence type="ECO:0000256" key="3">
    <source>
        <dbReference type="ARBA" id="ARBA00022692"/>
    </source>
</evidence>
<dbReference type="InterPro" id="IPR035906">
    <property type="entry name" value="MetI-like_sf"/>
</dbReference>
<dbReference type="Proteomes" id="UP001501326">
    <property type="component" value="Unassembled WGS sequence"/>
</dbReference>
<keyword evidence="3 6" id="KW-0812">Transmembrane</keyword>
<protein>
    <submittedName>
        <fullName evidence="8">ABC transporter permease subunit</fullName>
    </submittedName>
</protein>
<evidence type="ECO:0000256" key="4">
    <source>
        <dbReference type="ARBA" id="ARBA00022989"/>
    </source>
</evidence>
<dbReference type="InterPro" id="IPR051204">
    <property type="entry name" value="ABC_transp_perm/SBD"/>
</dbReference>
<dbReference type="EMBL" id="BAAARN010000001">
    <property type="protein sequence ID" value="GAA2736047.1"/>
    <property type="molecule type" value="Genomic_DNA"/>
</dbReference>
<organism evidence="8 9">
    <name type="scientific">Pedococcus aerophilus</name>
    <dbReference type="NCBI Taxonomy" id="436356"/>
    <lineage>
        <taxon>Bacteria</taxon>
        <taxon>Bacillati</taxon>
        <taxon>Actinomycetota</taxon>
        <taxon>Actinomycetes</taxon>
        <taxon>Micrococcales</taxon>
        <taxon>Intrasporangiaceae</taxon>
        <taxon>Pedococcus</taxon>
    </lineage>
</organism>
<feature type="domain" description="ABC transmembrane type-1" evidence="7">
    <location>
        <begin position="15"/>
        <end position="197"/>
    </location>
</feature>
<dbReference type="RefSeq" id="WP_344192663.1">
    <property type="nucleotide sequence ID" value="NZ_BAAARN010000001.1"/>
</dbReference>
<name>A0ABN3UQ14_9MICO</name>
<dbReference type="PROSITE" id="PS50928">
    <property type="entry name" value="ABC_TM1"/>
    <property type="match status" value="1"/>
</dbReference>
<keyword evidence="9" id="KW-1185">Reference proteome</keyword>
<sequence>MTWFLDHLDDVQARTLQHIYLAGLPLLIGLLLALPLGWLARRFPRLYVPFTAGFGLLYTIPSLALFVLLPPIIGTKILDRENVVVGLTLYTVALLVRTVADGLGSVPDDVQQAATAMGYTRVKRFFAIELPLAVPVISAGLRVAAVSNVSIVSVASVLGIPQLGLFFTDGFNRQFYDPLVVGIVACVVLALLFDGVIVAATRAFTPWLRATGARA</sequence>
<evidence type="ECO:0000259" key="7">
    <source>
        <dbReference type="PROSITE" id="PS50928"/>
    </source>
</evidence>
<comment type="caution">
    <text evidence="8">The sequence shown here is derived from an EMBL/GenBank/DDBJ whole genome shotgun (WGS) entry which is preliminary data.</text>
</comment>
<evidence type="ECO:0000313" key="9">
    <source>
        <dbReference type="Proteomes" id="UP001501326"/>
    </source>
</evidence>
<feature type="transmembrane region" description="Helical" evidence="6">
    <location>
        <begin position="179"/>
        <end position="200"/>
    </location>
</feature>
<reference evidence="8 9" key="1">
    <citation type="journal article" date="2019" name="Int. J. Syst. Evol. Microbiol.">
        <title>The Global Catalogue of Microorganisms (GCM) 10K type strain sequencing project: providing services to taxonomists for standard genome sequencing and annotation.</title>
        <authorList>
            <consortium name="The Broad Institute Genomics Platform"/>
            <consortium name="The Broad Institute Genome Sequencing Center for Infectious Disease"/>
            <person name="Wu L."/>
            <person name="Ma J."/>
        </authorList>
    </citation>
    <scope>NUCLEOTIDE SEQUENCE [LARGE SCALE GENOMIC DNA]</scope>
    <source>
        <strain evidence="8 9">JCM 16378</strain>
    </source>
</reference>
<feature type="transmembrane region" description="Helical" evidence="6">
    <location>
        <begin position="149"/>
        <end position="167"/>
    </location>
</feature>
<dbReference type="PANTHER" id="PTHR30177">
    <property type="entry name" value="GLYCINE BETAINE/L-PROLINE TRANSPORT SYSTEM PERMEASE PROTEIN PROW"/>
    <property type="match status" value="1"/>
</dbReference>
<dbReference type="CDD" id="cd06261">
    <property type="entry name" value="TM_PBP2"/>
    <property type="match status" value="1"/>
</dbReference>
<feature type="transmembrane region" description="Helical" evidence="6">
    <location>
        <begin position="46"/>
        <end position="73"/>
    </location>
</feature>
<proteinExistence type="inferred from homology"/>
<evidence type="ECO:0000256" key="1">
    <source>
        <dbReference type="ARBA" id="ARBA00004141"/>
    </source>
</evidence>
<accession>A0ABN3UQ14</accession>